<evidence type="ECO:0000313" key="1">
    <source>
        <dbReference type="EMBL" id="TNX93664.1"/>
    </source>
</evidence>
<dbReference type="AlphaFoldDB" id="A0A8H2K0Y8"/>
<accession>A0A8H2K0Y8</accession>
<name>A0A8H2K0Y8_ACIRA</name>
<sequence length="59" mass="6441">MKLLVIGGDLDGKRVNRADLANVAAYRIESLNSPSLGGEIEYFVHSSVTKEEFLNNFAA</sequence>
<dbReference type="RefSeq" id="WP_034684581.1">
    <property type="nucleotide sequence ID" value="NZ_JBLTHP010000002.1"/>
</dbReference>
<evidence type="ECO:0000313" key="2">
    <source>
        <dbReference type="Proteomes" id="UP000314285"/>
    </source>
</evidence>
<reference evidence="1 2" key="1">
    <citation type="submission" date="2019-06" db="EMBL/GenBank/DDBJ databases">
        <title>Genome of Acinetobacter radioresistens APH1, a phenol degrading strain.</title>
        <authorList>
            <person name="Liu Y."/>
        </authorList>
    </citation>
    <scope>NUCLEOTIDE SEQUENCE [LARGE SCALE GENOMIC DNA]</scope>
    <source>
        <strain evidence="1 2">APH1</strain>
    </source>
</reference>
<dbReference type="Proteomes" id="UP000314285">
    <property type="component" value="Unassembled WGS sequence"/>
</dbReference>
<protein>
    <submittedName>
        <fullName evidence="1">Uncharacterized protein</fullName>
    </submittedName>
</protein>
<proteinExistence type="predicted"/>
<gene>
    <name evidence="1" type="ORF">FHY67_04295</name>
</gene>
<comment type="caution">
    <text evidence="1">The sequence shown here is derived from an EMBL/GenBank/DDBJ whole genome shotgun (WGS) entry which is preliminary data.</text>
</comment>
<organism evidence="1 2">
    <name type="scientific">Acinetobacter radioresistens</name>
    <dbReference type="NCBI Taxonomy" id="40216"/>
    <lineage>
        <taxon>Bacteria</taxon>
        <taxon>Pseudomonadati</taxon>
        <taxon>Pseudomonadota</taxon>
        <taxon>Gammaproteobacteria</taxon>
        <taxon>Moraxellales</taxon>
        <taxon>Moraxellaceae</taxon>
        <taxon>Acinetobacter</taxon>
    </lineage>
</organism>
<dbReference type="EMBL" id="VFBM01000002">
    <property type="protein sequence ID" value="TNX93664.1"/>
    <property type="molecule type" value="Genomic_DNA"/>
</dbReference>